<dbReference type="Gene3D" id="3.40.50.300">
    <property type="entry name" value="P-loop containing nucleotide triphosphate hydrolases"/>
    <property type="match status" value="1"/>
</dbReference>
<protein>
    <submittedName>
        <fullName evidence="1">Guanylate kinase</fullName>
    </submittedName>
</protein>
<keyword evidence="1" id="KW-0808">Transferase</keyword>
<dbReference type="InterPro" id="IPR027417">
    <property type="entry name" value="P-loop_NTPase"/>
</dbReference>
<dbReference type="AlphaFoldDB" id="A0A0K9XK93"/>
<dbReference type="SUPFAM" id="SSF52540">
    <property type="entry name" value="P-loop containing nucleoside triphosphate hydrolases"/>
    <property type="match status" value="1"/>
</dbReference>
<dbReference type="GO" id="GO:0016301">
    <property type="term" value="F:kinase activity"/>
    <property type="evidence" value="ECO:0007669"/>
    <property type="project" value="UniProtKB-KW"/>
</dbReference>
<gene>
    <name evidence="1" type="ORF">AC230_02285</name>
</gene>
<comment type="caution">
    <text evidence="1">The sequence shown here is derived from an EMBL/GenBank/DDBJ whole genome shotgun (WGS) entry which is preliminary data.</text>
</comment>
<organism evidence="1 2">
    <name type="scientific">Streptomyces caatingaensis</name>
    <dbReference type="NCBI Taxonomy" id="1678637"/>
    <lineage>
        <taxon>Bacteria</taxon>
        <taxon>Bacillati</taxon>
        <taxon>Actinomycetota</taxon>
        <taxon>Actinomycetes</taxon>
        <taxon>Kitasatosporales</taxon>
        <taxon>Streptomycetaceae</taxon>
        <taxon>Streptomyces</taxon>
    </lineage>
</organism>
<keyword evidence="1" id="KW-0418">Kinase</keyword>
<proteinExistence type="predicted"/>
<accession>A0A0K9XK93</accession>
<reference evidence="2" key="1">
    <citation type="submission" date="2015-07" db="EMBL/GenBank/DDBJ databases">
        <title>Draft genome sequence of Streptomyces sp. CMAA 1322, a bacterium isolated from Caatinga biome, from dry forest semiarid of Brazil.</title>
        <authorList>
            <person name="Santos S.N."/>
            <person name="Gacesa R."/>
            <person name="Taketani R.G."/>
            <person name="Long P.F."/>
            <person name="Melo I.S."/>
        </authorList>
    </citation>
    <scope>NUCLEOTIDE SEQUENCE [LARGE SCALE GENOMIC DNA]</scope>
    <source>
        <strain evidence="2">CMAA 1322</strain>
    </source>
</reference>
<dbReference type="EMBL" id="LFXA01000002">
    <property type="protein sequence ID" value="KNB53511.1"/>
    <property type="molecule type" value="Genomic_DNA"/>
</dbReference>
<dbReference type="STRING" id="1678637.AC230_02285"/>
<dbReference type="PATRIC" id="fig|1678637.3.peg.490"/>
<keyword evidence="2" id="KW-1185">Reference proteome</keyword>
<evidence type="ECO:0000313" key="2">
    <source>
        <dbReference type="Proteomes" id="UP000037288"/>
    </source>
</evidence>
<dbReference type="RefSeq" id="WP_049714222.1">
    <property type="nucleotide sequence ID" value="NZ_LFXA01000002.1"/>
</dbReference>
<dbReference type="Proteomes" id="UP000037288">
    <property type="component" value="Unassembled WGS sequence"/>
</dbReference>
<sequence>MNQGILLYGPPAAGKDTVTDELAALDPRYVPFTRLKVGSGNTKGYRMGTLEQLDELEAHGDVLYRNDRYGNTYVVDRPGLDAVMKDGCVPILHLGQVAGVEAVASNYPARWSRILLWCSRDTTALRSKGRGDGDTDARLIAWDATDLDLTHHQSASWHLRVDTEVCSPADAARQIDHLVRTSA</sequence>
<name>A0A0K9XK93_9ACTN</name>
<dbReference type="OrthoDB" id="3575979at2"/>
<evidence type="ECO:0000313" key="1">
    <source>
        <dbReference type="EMBL" id="KNB53511.1"/>
    </source>
</evidence>